<dbReference type="SUPFAM" id="SSF46689">
    <property type="entry name" value="Homeodomain-like"/>
    <property type="match status" value="1"/>
</dbReference>
<keyword evidence="8" id="KW-0804">Transcription</keyword>
<evidence type="ECO:0000256" key="2">
    <source>
        <dbReference type="ARBA" id="ARBA00018672"/>
    </source>
</evidence>
<dbReference type="AlphaFoldDB" id="A0A9D1ERW9"/>
<evidence type="ECO:0000256" key="10">
    <source>
        <dbReference type="PROSITE-ProRule" id="PRU00169"/>
    </source>
</evidence>
<dbReference type="GO" id="GO:0000160">
    <property type="term" value="P:phosphorelay signal transduction system"/>
    <property type="evidence" value="ECO:0007669"/>
    <property type="project" value="UniProtKB-KW"/>
</dbReference>
<keyword evidence="3" id="KW-0963">Cytoplasm</keyword>
<dbReference type="InterPro" id="IPR018060">
    <property type="entry name" value="HTH_AraC"/>
</dbReference>
<dbReference type="InterPro" id="IPR011006">
    <property type="entry name" value="CheY-like_superfamily"/>
</dbReference>
<evidence type="ECO:0000259" key="11">
    <source>
        <dbReference type="PROSITE" id="PS01124"/>
    </source>
</evidence>
<evidence type="ECO:0000256" key="4">
    <source>
        <dbReference type="ARBA" id="ARBA00022553"/>
    </source>
</evidence>
<dbReference type="SMART" id="SM00448">
    <property type="entry name" value="REC"/>
    <property type="match status" value="1"/>
</dbReference>
<keyword evidence="7" id="KW-0238">DNA-binding</keyword>
<evidence type="ECO:0000256" key="6">
    <source>
        <dbReference type="ARBA" id="ARBA00023015"/>
    </source>
</evidence>
<protein>
    <recommendedName>
        <fullName evidence="2">Stage 0 sporulation protein A homolog</fullName>
    </recommendedName>
</protein>
<comment type="subcellular location">
    <subcellularLocation>
        <location evidence="1">Cytoplasm</location>
    </subcellularLocation>
</comment>
<dbReference type="Pfam" id="PF00072">
    <property type="entry name" value="Response_reg"/>
    <property type="match status" value="1"/>
</dbReference>
<dbReference type="GO" id="GO:0005737">
    <property type="term" value="C:cytoplasm"/>
    <property type="evidence" value="ECO:0007669"/>
    <property type="project" value="UniProtKB-SubCell"/>
</dbReference>
<reference evidence="13" key="2">
    <citation type="journal article" date="2021" name="PeerJ">
        <title>Extensive microbial diversity within the chicken gut microbiome revealed by metagenomics and culture.</title>
        <authorList>
            <person name="Gilroy R."/>
            <person name="Ravi A."/>
            <person name="Getino M."/>
            <person name="Pursley I."/>
            <person name="Horton D.L."/>
            <person name="Alikhan N.F."/>
            <person name="Baker D."/>
            <person name="Gharbi K."/>
            <person name="Hall N."/>
            <person name="Watson M."/>
            <person name="Adriaenssens E.M."/>
            <person name="Foster-Nyarko E."/>
            <person name="Jarju S."/>
            <person name="Secka A."/>
            <person name="Antonio M."/>
            <person name="Oren A."/>
            <person name="Chaudhuri R.R."/>
            <person name="La Ragione R."/>
            <person name="Hildebrand F."/>
            <person name="Pallen M.J."/>
        </authorList>
    </citation>
    <scope>NUCLEOTIDE SEQUENCE</scope>
    <source>
        <strain evidence="13">CHK190-19873</strain>
    </source>
</reference>
<evidence type="ECO:0000256" key="5">
    <source>
        <dbReference type="ARBA" id="ARBA00023012"/>
    </source>
</evidence>
<comment type="caution">
    <text evidence="13">The sequence shown here is derived from an EMBL/GenBank/DDBJ whole genome shotgun (WGS) entry which is preliminary data.</text>
</comment>
<dbReference type="SMART" id="SM00342">
    <property type="entry name" value="HTH_ARAC"/>
    <property type="match status" value="1"/>
</dbReference>
<sequence length="500" mass="57419">MFMYQAVIVDDEEFVLEDLKTALDWSGFLIEICYETTNPLDALDYLKTHGVDLLITDISMPQMDGIELIRRAKESNPLLSILVLSAYDNFDYVRSAMRNGAENYLLKPLDPDELAESVSRITGHIMERAEMSQTYGSSMLTFRSIFIESWTNGTLSDEEFITRAQMLGINLQLDNYTVLIFSADPQYSQQMPRLLDYLLSAFFRSWNNHFYFATPFRLVTILSSTAGTVSRDIFTDTVKRARQILGFPFFVSIGNTADHYESVSESYRLASQYLFLEHTGLPYIDCDGLSLPLPLLNQLRQEFGATSLEAYRSLVRRLASGIPKSRQGAFYLSVLSWAGAQTWQENQDNGRIQELLQDFSEDMPDSGQLLDFLDRFLEECFTVLARRKSDSIPCVDAVIQAVHEFSDKNISLKTLAARLNMHPSYLGTVFHQQTGFYFNDYLNEERLKYAVGLMENTSMKLKDIVDQAGFSSQTYFNRLFKRRYGTPPNAYRRELKMKQN</sequence>
<dbReference type="PANTHER" id="PTHR42713">
    <property type="entry name" value="HISTIDINE KINASE-RELATED"/>
    <property type="match status" value="1"/>
</dbReference>
<feature type="domain" description="HTH araC/xylS-type" evidence="11">
    <location>
        <begin position="396"/>
        <end position="494"/>
    </location>
</feature>
<dbReference type="Pfam" id="PF12833">
    <property type="entry name" value="HTH_18"/>
    <property type="match status" value="1"/>
</dbReference>
<dbReference type="CDD" id="cd17536">
    <property type="entry name" value="REC_YesN-like"/>
    <property type="match status" value="1"/>
</dbReference>
<dbReference type="SUPFAM" id="SSF52172">
    <property type="entry name" value="CheY-like"/>
    <property type="match status" value="1"/>
</dbReference>
<dbReference type="InterPro" id="IPR041522">
    <property type="entry name" value="CdaR_GGDEF"/>
</dbReference>
<evidence type="ECO:0000259" key="12">
    <source>
        <dbReference type="PROSITE" id="PS50110"/>
    </source>
</evidence>
<organism evidence="13 14">
    <name type="scientific">Candidatus Limivivens intestinipullorum</name>
    <dbReference type="NCBI Taxonomy" id="2840858"/>
    <lineage>
        <taxon>Bacteria</taxon>
        <taxon>Bacillati</taxon>
        <taxon>Bacillota</taxon>
        <taxon>Clostridia</taxon>
        <taxon>Lachnospirales</taxon>
        <taxon>Lachnospiraceae</taxon>
        <taxon>Lachnospiraceae incertae sedis</taxon>
        <taxon>Candidatus Limivivens</taxon>
    </lineage>
</organism>
<dbReference type="InterPro" id="IPR009057">
    <property type="entry name" value="Homeodomain-like_sf"/>
</dbReference>
<evidence type="ECO:0000313" key="14">
    <source>
        <dbReference type="Proteomes" id="UP000823935"/>
    </source>
</evidence>
<dbReference type="EMBL" id="DVIQ01000022">
    <property type="protein sequence ID" value="HIS30636.1"/>
    <property type="molecule type" value="Genomic_DNA"/>
</dbReference>
<dbReference type="GO" id="GO:0043565">
    <property type="term" value="F:sequence-specific DNA binding"/>
    <property type="evidence" value="ECO:0007669"/>
    <property type="project" value="InterPro"/>
</dbReference>
<dbReference type="PRINTS" id="PR00032">
    <property type="entry name" value="HTHARAC"/>
</dbReference>
<evidence type="ECO:0000256" key="3">
    <source>
        <dbReference type="ARBA" id="ARBA00022490"/>
    </source>
</evidence>
<evidence type="ECO:0000256" key="1">
    <source>
        <dbReference type="ARBA" id="ARBA00004496"/>
    </source>
</evidence>
<accession>A0A9D1ERW9</accession>
<name>A0A9D1ERW9_9FIRM</name>
<dbReference type="InterPro" id="IPR020449">
    <property type="entry name" value="Tscrpt_reg_AraC-type_HTH"/>
</dbReference>
<reference evidence="13" key="1">
    <citation type="submission" date="2020-10" db="EMBL/GenBank/DDBJ databases">
        <authorList>
            <person name="Gilroy R."/>
        </authorList>
    </citation>
    <scope>NUCLEOTIDE SEQUENCE</scope>
    <source>
        <strain evidence="13">CHK190-19873</strain>
    </source>
</reference>
<dbReference type="InterPro" id="IPR001789">
    <property type="entry name" value="Sig_transdc_resp-reg_receiver"/>
</dbReference>
<keyword evidence="6" id="KW-0805">Transcription regulation</keyword>
<dbReference type="Gene3D" id="1.10.10.60">
    <property type="entry name" value="Homeodomain-like"/>
    <property type="match status" value="2"/>
</dbReference>
<comment type="function">
    <text evidence="9">May play the central regulatory role in sporulation. It may be an element of the effector pathway responsible for the activation of sporulation genes in response to nutritional stress. Spo0A may act in concert with spo0H (a sigma factor) to control the expression of some genes that are critical to the sporulation process.</text>
</comment>
<proteinExistence type="predicted"/>
<dbReference type="Proteomes" id="UP000823935">
    <property type="component" value="Unassembled WGS sequence"/>
</dbReference>
<dbReference type="InterPro" id="IPR051552">
    <property type="entry name" value="HptR"/>
</dbReference>
<evidence type="ECO:0000256" key="7">
    <source>
        <dbReference type="ARBA" id="ARBA00023125"/>
    </source>
</evidence>
<dbReference type="Pfam" id="PF17853">
    <property type="entry name" value="GGDEF_2"/>
    <property type="match status" value="1"/>
</dbReference>
<evidence type="ECO:0000313" key="13">
    <source>
        <dbReference type="EMBL" id="HIS30636.1"/>
    </source>
</evidence>
<dbReference type="Gene3D" id="3.40.50.2300">
    <property type="match status" value="1"/>
</dbReference>
<gene>
    <name evidence="13" type="ORF">IAB44_03665</name>
</gene>
<dbReference type="GO" id="GO:0003700">
    <property type="term" value="F:DNA-binding transcription factor activity"/>
    <property type="evidence" value="ECO:0007669"/>
    <property type="project" value="InterPro"/>
</dbReference>
<evidence type="ECO:0000256" key="8">
    <source>
        <dbReference type="ARBA" id="ARBA00023163"/>
    </source>
</evidence>
<dbReference type="PANTHER" id="PTHR42713:SF3">
    <property type="entry name" value="TRANSCRIPTIONAL REGULATORY PROTEIN HPTR"/>
    <property type="match status" value="1"/>
</dbReference>
<keyword evidence="5" id="KW-0902">Two-component regulatory system</keyword>
<dbReference type="PROSITE" id="PS50110">
    <property type="entry name" value="RESPONSE_REGULATORY"/>
    <property type="match status" value="1"/>
</dbReference>
<dbReference type="PROSITE" id="PS01124">
    <property type="entry name" value="HTH_ARAC_FAMILY_2"/>
    <property type="match status" value="1"/>
</dbReference>
<keyword evidence="4 10" id="KW-0597">Phosphoprotein</keyword>
<feature type="domain" description="Response regulatory" evidence="12">
    <location>
        <begin position="5"/>
        <end position="122"/>
    </location>
</feature>
<evidence type="ECO:0000256" key="9">
    <source>
        <dbReference type="ARBA" id="ARBA00024867"/>
    </source>
</evidence>
<feature type="modified residue" description="4-aspartylphosphate" evidence="10">
    <location>
        <position position="57"/>
    </location>
</feature>